<reference evidence="1" key="1">
    <citation type="submission" date="2021-03" db="EMBL/GenBank/DDBJ databases">
        <title>novel species isolated from a fishpond in China.</title>
        <authorList>
            <person name="Lu H."/>
            <person name="Cai Z."/>
        </authorList>
    </citation>
    <scope>NUCLEOTIDE SEQUENCE</scope>
    <source>
        <strain evidence="1">JCM 30855</strain>
    </source>
</reference>
<organism evidence="1 2">
    <name type="scientific">Bowmanella dokdonensis</name>
    <dbReference type="NCBI Taxonomy" id="751969"/>
    <lineage>
        <taxon>Bacteria</taxon>
        <taxon>Pseudomonadati</taxon>
        <taxon>Pseudomonadota</taxon>
        <taxon>Gammaproteobacteria</taxon>
        <taxon>Alteromonadales</taxon>
        <taxon>Alteromonadaceae</taxon>
        <taxon>Bowmanella</taxon>
    </lineage>
</organism>
<name>A0A939DKP7_9ALTE</name>
<dbReference type="RefSeq" id="WP_206572177.1">
    <property type="nucleotide sequence ID" value="NZ_JAFKCV010000001.1"/>
</dbReference>
<keyword evidence="2" id="KW-1185">Reference proteome</keyword>
<accession>A0A939DKP7</accession>
<protein>
    <submittedName>
        <fullName evidence="1">Uncharacterized protein</fullName>
    </submittedName>
</protein>
<evidence type="ECO:0000313" key="1">
    <source>
        <dbReference type="EMBL" id="MBN7824082.1"/>
    </source>
</evidence>
<dbReference type="AlphaFoldDB" id="A0A939DKP7"/>
<gene>
    <name evidence="1" type="ORF">J0A66_02475</name>
</gene>
<evidence type="ECO:0000313" key="2">
    <source>
        <dbReference type="Proteomes" id="UP000664654"/>
    </source>
</evidence>
<dbReference type="EMBL" id="JAFKCV010000001">
    <property type="protein sequence ID" value="MBN7824082.1"/>
    <property type="molecule type" value="Genomic_DNA"/>
</dbReference>
<comment type="caution">
    <text evidence="1">The sequence shown here is derived from an EMBL/GenBank/DDBJ whole genome shotgun (WGS) entry which is preliminary data.</text>
</comment>
<sequence length="484" mass="55813">MTKATVGETKYTKGIRTLIKKIHDVSPIQDSLYEQAMAYFAEQSSVQDRTTQLKEKLSQAREASGSKAEHKKKEAETHLKSFQQKVEEQRLERYKKLYEVCEEILELTSGESAEDSRRNFARLLGTILLTTQTDGRKLPQANQKSKHLYKAVLCLLLLERMLEDEQITNQYVLGHYNSRIKQPEDAEEASRCPFRKYVQIPLLMTSLLQDVGQYHPDPQKVLRGPDGNLDEFRTLEKQERQQMLKLSYQYTVNYLKDGIGCGRYVGNSKAEREEYNEAEKDKLKFVMTLIKSSLDAQQSIGNLLKIPQVYASVVLSTKPGQSYETLPKATLVLEKAAEQGALNSMAVKSFIRIVGHFPQGFGVTYIPKDSDRRDLDRYEYAIVNDLYPANPQIPICRNATKNLTFSQFGQDLLIGPDNNLYYPQARKKLERISKDRLLEILSQLVSNFEERKELDLIPKCWHPYTFFSYAKHQNLWNKVVRVSN</sequence>
<dbReference type="Proteomes" id="UP000664654">
    <property type="component" value="Unassembled WGS sequence"/>
</dbReference>
<proteinExistence type="predicted"/>